<dbReference type="InterPro" id="IPR013767">
    <property type="entry name" value="PAS_fold"/>
</dbReference>
<dbReference type="SMART" id="SM00387">
    <property type="entry name" value="HATPase_c"/>
    <property type="match status" value="1"/>
</dbReference>
<gene>
    <name evidence="7" type="ORF">FOC81_02220</name>
</gene>
<dbReference type="GO" id="GO:0016020">
    <property type="term" value="C:membrane"/>
    <property type="evidence" value="ECO:0007669"/>
    <property type="project" value="InterPro"/>
</dbReference>
<dbReference type="InterPro" id="IPR005467">
    <property type="entry name" value="His_kinase_dom"/>
</dbReference>
<dbReference type="Pfam" id="PF07730">
    <property type="entry name" value="HisKA_3"/>
    <property type="match status" value="1"/>
</dbReference>
<dbReference type="GO" id="GO:0006355">
    <property type="term" value="P:regulation of DNA-templated transcription"/>
    <property type="evidence" value="ECO:0007669"/>
    <property type="project" value="InterPro"/>
</dbReference>
<name>A0A6N0JFQ9_ACHDE</name>
<dbReference type="PANTHER" id="PTHR24421:SF59">
    <property type="entry name" value="OXYGEN SENSOR HISTIDINE KINASE NREB"/>
    <property type="match status" value="1"/>
</dbReference>
<dbReference type="Proteomes" id="UP000509782">
    <property type="component" value="Chromosome"/>
</dbReference>
<evidence type="ECO:0000259" key="5">
    <source>
        <dbReference type="PROSITE" id="PS50109"/>
    </source>
</evidence>
<evidence type="ECO:0000259" key="6">
    <source>
        <dbReference type="PROSITE" id="PS50112"/>
    </source>
</evidence>
<keyword evidence="3" id="KW-0902">Two-component regulatory system</keyword>
<sequence>MQEFRWPLSREDPNYRLLFEGLIEQSVAGIYLLQHDHLIYVNEAFARLCGVPREKLIGRPLARVAPPQQRDSLMRQYERRLAGSDKDSTFTVHLQLPDGQARAIEIHGRLIDFRGQPAVIGVGIDATLRLQRQEELQQSKAALAELVSHIESVREAERQRIAMELHDAVGGMLSALKFDISRLARNIGKTLPGDAHRDPRAHLERQAAECLGLVQDTIATVRQISEDLHPSALPHLGLPAAIANHLRQFEARYGVACRHEPEAGELGLDMDATGHLYRIFQESLTNVAKHAQASEVWVRLGRDGDEVLLSVRDNGLGMADNGQRPGAYGLLGMRERARRMGGTLSVEPAAGGGTLLTVRIPAPGRPSPDGASASADVP</sequence>
<evidence type="ECO:0000313" key="8">
    <source>
        <dbReference type="Proteomes" id="UP000509782"/>
    </source>
</evidence>
<dbReference type="PROSITE" id="PS50109">
    <property type="entry name" value="HIS_KIN"/>
    <property type="match status" value="1"/>
</dbReference>
<dbReference type="Gene3D" id="3.30.565.10">
    <property type="entry name" value="Histidine kinase-like ATPase, C-terminal domain"/>
    <property type="match status" value="1"/>
</dbReference>
<dbReference type="InterPro" id="IPR036890">
    <property type="entry name" value="HATPase_C_sf"/>
</dbReference>
<accession>A0A6N0JFQ9</accession>
<feature type="domain" description="PAS" evidence="6">
    <location>
        <begin position="38"/>
        <end position="84"/>
    </location>
</feature>
<dbReference type="NCBIfam" id="TIGR00229">
    <property type="entry name" value="sensory_box"/>
    <property type="match status" value="1"/>
</dbReference>
<dbReference type="PANTHER" id="PTHR24421">
    <property type="entry name" value="NITRATE/NITRITE SENSOR PROTEIN NARX-RELATED"/>
    <property type="match status" value="1"/>
</dbReference>
<dbReference type="InterPro" id="IPR035965">
    <property type="entry name" value="PAS-like_dom_sf"/>
</dbReference>
<dbReference type="PROSITE" id="PS50112">
    <property type="entry name" value="PAS"/>
    <property type="match status" value="1"/>
</dbReference>
<dbReference type="CDD" id="cd00130">
    <property type="entry name" value="PAS"/>
    <property type="match status" value="1"/>
</dbReference>
<evidence type="ECO:0000256" key="2">
    <source>
        <dbReference type="ARBA" id="ARBA00022777"/>
    </source>
</evidence>
<dbReference type="AlphaFoldDB" id="A0A6N0JFQ9"/>
<dbReference type="Gene3D" id="1.20.5.1930">
    <property type="match status" value="1"/>
</dbReference>
<keyword evidence="2 7" id="KW-0418">Kinase</keyword>
<organism evidence="7 8">
    <name type="scientific">Achromobacter denitrificans</name>
    <name type="common">Alcaligenes denitrificans</name>
    <dbReference type="NCBI Taxonomy" id="32002"/>
    <lineage>
        <taxon>Bacteria</taxon>
        <taxon>Pseudomonadati</taxon>
        <taxon>Pseudomonadota</taxon>
        <taxon>Betaproteobacteria</taxon>
        <taxon>Burkholderiales</taxon>
        <taxon>Alcaligenaceae</taxon>
        <taxon>Achromobacter</taxon>
    </lineage>
</organism>
<evidence type="ECO:0000256" key="1">
    <source>
        <dbReference type="ARBA" id="ARBA00022679"/>
    </source>
</evidence>
<evidence type="ECO:0000256" key="4">
    <source>
        <dbReference type="SAM" id="MobiDB-lite"/>
    </source>
</evidence>
<dbReference type="SMART" id="SM00091">
    <property type="entry name" value="PAS"/>
    <property type="match status" value="1"/>
</dbReference>
<dbReference type="CDD" id="cd16917">
    <property type="entry name" value="HATPase_UhpB-NarQ-NarX-like"/>
    <property type="match status" value="1"/>
</dbReference>
<evidence type="ECO:0000256" key="3">
    <source>
        <dbReference type="ARBA" id="ARBA00023012"/>
    </source>
</evidence>
<protein>
    <submittedName>
        <fullName evidence="7">PAS domain-containing sensor histidine kinase</fullName>
    </submittedName>
</protein>
<dbReference type="SUPFAM" id="SSF55874">
    <property type="entry name" value="ATPase domain of HSP90 chaperone/DNA topoisomerase II/histidine kinase"/>
    <property type="match status" value="1"/>
</dbReference>
<dbReference type="SUPFAM" id="SSF55785">
    <property type="entry name" value="PYP-like sensor domain (PAS domain)"/>
    <property type="match status" value="1"/>
</dbReference>
<dbReference type="Pfam" id="PF02518">
    <property type="entry name" value="HATPase_c"/>
    <property type="match status" value="1"/>
</dbReference>
<dbReference type="GO" id="GO:0000155">
    <property type="term" value="F:phosphorelay sensor kinase activity"/>
    <property type="evidence" value="ECO:0007669"/>
    <property type="project" value="InterPro"/>
</dbReference>
<dbReference type="EMBL" id="CP054569">
    <property type="protein sequence ID" value="QKQ45586.1"/>
    <property type="molecule type" value="Genomic_DNA"/>
</dbReference>
<dbReference type="GO" id="GO:0046983">
    <property type="term" value="F:protein dimerization activity"/>
    <property type="evidence" value="ECO:0007669"/>
    <property type="project" value="InterPro"/>
</dbReference>
<dbReference type="RefSeq" id="WP_174715636.1">
    <property type="nucleotide sequence ID" value="NZ_CP054569.1"/>
</dbReference>
<dbReference type="Gene3D" id="3.30.450.20">
    <property type="entry name" value="PAS domain"/>
    <property type="match status" value="1"/>
</dbReference>
<feature type="region of interest" description="Disordered" evidence="4">
    <location>
        <begin position="359"/>
        <end position="378"/>
    </location>
</feature>
<reference evidence="7 8" key="1">
    <citation type="submission" date="2020-05" db="EMBL/GenBank/DDBJ databases">
        <title>FDA dAtabase for Regulatory Grade micrObial Sequences (FDA-ARGOS): Supporting development and validation of Infectious Disease Dx tests.</title>
        <authorList>
            <person name="Sproer C."/>
            <person name="Gronow S."/>
            <person name="Severitt S."/>
            <person name="Schroder I."/>
            <person name="Tallon L."/>
            <person name="Sadzewicz L."/>
            <person name="Zhao X."/>
            <person name="Vavikolanu K."/>
            <person name="Mehta A."/>
            <person name="Aluvathingal J."/>
            <person name="Nadendla S."/>
            <person name="Myers T."/>
            <person name="Yan Y."/>
            <person name="Sichtig H."/>
        </authorList>
    </citation>
    <scope>NUCLEOTIDE SEQUENCE [LARGE SCALE GENOMIC DNA]</scope>
    <source>
        <strain evidence="7 8">FDAARGOS_787</strain>
    </source>
</reference>
<keyword evidence="1" id="KW-0808">Transferase</keyword>
<dbReference type="InterPro" id="IPR003594">
    <property type="entry name" value="HATPase_dom"/>
</dbReference>
<feature type="domain" description="Histidine kinase" evidence="5">
    <location>
        <begin position="276"/>
        <end position="364"/>
    </location>
</feature>
<dbReference type="Pfam" id="PF00989">
    <property type="entry name" value="PAS"/>
    <property type="match status" value="1"/>
</dbReference>
<dbReference type="InterPro" id="IPR050482">
    <property type="entry name" value="Sensor_HK_TwoCompSys"/>
</dbReference>
<dbReference type="InterPro" id="IPR011712">
    <property type="entry name" value="Sig_transdc_His_kin_sub3_dim/P"/>
</dbReference>
<evidence type="ECO:0000313" key="7">
    <source>
        <dbReference type="EMBL" id="QKQ45586.1"/>
    </source>
</evidence>
<proteinExistence type="predicted"/>
<dbReference type="InterPro" id="IPR000014">
    <property type="entry name" value="PAS"/>
</dbReference>